<evidence type="ECO:0000313" key="1">
    <source>
        <dbReference type="EMBL" id="GAA0585674.1"/>
    </source>
</evidence>
<evidence type="ECO:0008006" key="3">
    <source>
        <dbReference type="Google" id="ProtNLM"/>
    </source>
</evidence>
<dbReference type="RefSeq" id="WP_166937343.1">
    <property type="nucleotide sequence ID" value="NZ_BAAADD010000012.1"/>
</dbReference>
<organism evidence="1 2">
    <name type="scientific">Rhizomicrobium electricum</name>
    <dbReference type="NCBI Taxonomy" id="480070"/>
    <lineage>
        <taxon>Bacteria</taxon>
        <taxon>Pseudomonadati</taxon>
        <taxon>Pseudomonadota</taxon>
        <taxon>Alphaproteobacteria</taxon>
        <taxon>Micropepsales</taxon>
        <taxon>Micropepsaceae</taxon>
        <taxon>Rhizomicrobium</taxon>
    </lineage>
</organism>
<dbReference type="EMBL" id="BAAADD010000012">
    <property type="protein sequence ID" value="GAA0585674.1"/>
    <property type="molecule type" value="Genomic_DNA"/>
</dbReference>
<dbReference type="InterPro" id="IPR017853">
    <property type="entry name" value="GH"/>
</dbReference>
<dbReference type="SUPFAM" id="SSF51445">
    <property type="entry name" value="(Trans)glycosidases"/>
    <property type="match status" value="1"/>
</dbReference>
<keyword evidence="2" id="KW-1185">Reference proteome</keyword>
<gene>
    <name evidence="1" type="ORF">GCM10008942_38260</name>
</gene>
<reference evidence="1 2" key="1">
    <citation type="journal article" date="2019" name="Int. J. Syst. Evol. Microbiol.">
        <title>The Global Catalogue of Microorganisms (GCM) 10K type strain sequencing project: providing services to taxonomists for standard genome sequencing and annotation.</title>
        <authorList>
            <consortium name="The Broad Institute Genomics Platform"/>
            <consortium name="The Broad Institute Genome Sequencing Center for Infectious Disease"/>
            <person name="Wu L."/>
            <person name="Ma J."/>
        </authorList>
    </citation>
    <scope>NUCLEOTIDE SEQUENCE [LARGE SCALE GENOMIC DNA]</scope>
    <source>
        <strain evidence="1 2">JCM 15089</strain>
    </source>
</reference>
<comment type="caution">
    <text evidence="1">The sequence shown here is derived from an EMBL/GenBank/DDBJ whole genome shotgun (WGS) entry which is preliminary data.</text>
</comment>
<sequence length="725" mass="80462">MSAVAAPALQPFVVDHEHHAQSPLDVSFLLEKTAGDRGFIRIKDGHLAHADGQRFRCWGVNLSGWTPGSALLPPKASADVYARTLARLGINCVRLHFLDLPNTPMPVHGQGGATPNGEPAKEPLSYRPAGLIDSSRSDTKSFDPEQLDRLDYMVYRLKSLGIYVDLNLNVGRSYLGGDGVPDHDLIGVAKGFTYFGPELIARQKEYARALIKHVNPYTKTAYSDEPAVAVVEIVNENSLTEFWMRNWLRGENEKEAPRLQLDLTPHYKTLLTTQYNDWLCQTYKPVQLEKMRRTWAIPAGQPVELLRRGDFSAAPADRFHAEAEFLAHVETAFFSDMSDYLRKDLGVKVPIIPTADHTYFISGLPLLRSTSKMEVQDAHSYWQHPAIYGRRATPMLDDPQHSMLVKLARTAMAGKPFTVSEINEPFPNDYGSEMIPVIASYAAFQDWDAVFFYSMEPKLNGQWKPTIGDFFDIAQDPVKIAEIPLGALTFLRHDIKAARKVVARSYSRSEVDETARAPANAKPYFTSDFPLTLPLQHGSRIRCLDCEPLEKISLPQGDDILSDTGELRWHAAGEHTGFLTTKSERTEIISGFTAETARKNGNTPHLSTDITNEFATVALSSLDGKALSVCDRMMLVAVAYSRNSGSAWDSRKAMMAKWGDAPTLIEPVTGWILLKNLEGAVKVTVTPIDGAGRQLAPIDARMLEDGWEFTAGTPAATNYLVSVTR</sequence>
<proteinExistence type="predicted"/>
<accession>A0ABN1F9B9</accession>
<dbReference type="Gene3D" id="3.20.20.80">
    <property type="entry name" value="Glycosidases"/>
    <property type="match status" value="1"/>
</dbReference>
<evidence type="ECO:0000313" key="2">
    <source>
        <dbReference type="Proteomes" id="UP001499951"/>
    </source>
</evidence>
<dbReference type="Proteomes" id="UP001499951">
    <property type="component" value="Unassembled WGS sequence"/>
</dbReference>
<name>A0ABN1F9B9_9PROT</name>
<protein>
    <recommendedName>
        <fullName evidence="3">Glycoside hydrolase family 5 domain-containing protein</fullName>
    </recommendedName>
</protein>